<dbReference type="PIRSF" id="PIRSF019239">
    <property type="entry name" value="MrpE"/>
    <property type="match status" value="1"/>
</dbReference>
<evidence type="ECO:0000313" key="10">
    <source>
        <dbReference type="Proteomes" id="UP000197208"/>
    </source>
</evidence>
<keyword evidence="4 7" id="KW-0812">Transmembrane</keyword>
<dbReference type="InterPro" id="IPR002758">
    <property type="entry name" value="Cation_antiport_E"/>
</dbReference>
<reference evidence="8 10" key="1">
    <citation type="submission" date="2017-05" db="EMBL/GenBank/DDBJ databases">
        <title>De novo genome assembly of Deniococcus indicus strain DR1.</title>
        <authorList>
            <person name="Chauhan D."/>
            <person name="Yennamalli R.M."/>
            <person name="Priyadarshini R."/>
        </authorList>
    </citation>
    <scope>NUCLEOTIDE SEQUENCE [LARGE SCALE GENOMIC DNA]</scope>
    <source>
        <strain evidence="8 10">DR1</strain>
    </source>
</reference>
<evidence type="ECO:0000256" key="2">
    <source>
        <dbReference type="ARBA" id="ARBA00006228"/>
    </source>
</evidence>
<protein>
    <submittedName>
        <fullName evidence="8">Na+/H+ antiporter subunit E</fullName>
    </submittedName>
</protein>
<dbReference type="PANTHER" id="PTHR34584">
    <property type="entry name" value="NA(+)/H(+) ANTIPORTER SUBUNIT E1"/>
    <property type="match status" value="1"/>
</dbReference>
<evidence type="ECO:0000256" key="1">
    <source>
        <dbReference type="ARBA" id="ARBA00004651"/>
    </source>
</evidence>
<organism evidence="8 10">
    <name type="scientific">Deinococcus indicus</name>
    <dbReference type="NCBI Taxonomy" id="223556"/>
    <lineage>
        <taxon>Bacteria</taxon>
        <taxon>Thermotogati</taxon>
        <taxon>Deinococcota</taxon>
        <taxon>Deinococci</taxon>
        <taxon>Deinococcales</taxon>
        <taxon>Deinococcaceae</taxon>
        <taxon>Deinococcus</taxon>
    </lineage>
</organism>
<comment type="subcellular location">
    <subcellularLocation>
        <location evidence="1">Cell membrane</location>
        <topology evidence="1">Multi-pass membrane protein</topology>
    </subcellularLocation>
</comment>
<dbReference type="AlphaFoldDB" id="A0A246BDM6"/>
<evidence type="ECO:0000256" key="3">
    <source>
        <dbReference type="ARBA" id="ARBA00022475"/>
    </source>
</evidence>
<dbReference type="Proteomes" id="UP000197208">
    <property type="component" value="Unassembled WGS sequence"/>
</dbReference>
<feature type="transmembrane region" description="Helical" evidence="7">
    <location>
        <begin position="28"/>
        <end position="50"/>
    </location>
</feature>
<keyword evidence="5 7" id="KW-1133">Transmembrane helix</keyword>
<dbReference type="OrthoDB" id="9807187at2"/>
<dbReference type="EMBL" id="NHMK01000039">
    <property type="protein sequence ID" value="OWL93174.1"/>
    <property type="molecule type" value="Genomic_DNA"/>
</dbReference>
<keyword evidence="10" id="KW-1185">Reference proteome</keyword>
<evidence type="ECO:0000313" key="8">
    <source>
        <dbReference type="EMBL" id="OWL93174.1"/>
    </source>
</evidence>
<dbReference type="SMR" id="A0A246BDM6"/>
<keyword evidence="6 7" id="KW-0472">Membrane</keyword>
<gene>
    <name evidence="9" type="ORF">CBQ26_19535</name>
    <name evidence="8" type="ORF">CBQ26_20785</name>
</gene>
<dbReference type="RefSeq" id="WP_088250282.1">
    <property type="nucleotide sequence ID" value="NZ_NHMK01000035.1"/>
</dbReference>
<sequence length="165" mass="17858">MRGLALNLLLAVTWALFAGQVAVRELLVGFLVGFGILALFPRALGSAGYVRRSVATLRFTGFFLKELSLANVQVALLALRPRPPLNPMIVAYPMRLEGETAQTLLAATITLMPGTVAMGFDDERRVLYAHAIGLPGAAEARDSIRRVEDALLPVLTRRATPEVHP</sequence>
<dbReference type="PANTHER" id="PTHR34584:SF1">
    <property type="entry name" value="NA(+)_H(+) ANTIPORTER SUBUNIT E1"/>
    <property type="match status" value="1"/>
</dbReference>
<evidence type="ECO:0000256" key="4">
    <source>
        <dbReference type="ARBA" id="ARBA00022692"/>
    </source>
</evidence>
<evidence type="ECO:0000256" key="5">
    <source>
        <dbReference type="ARBA" id="ARBA00022989"/>
    </source>
</evidence>
<dbReference type="Pfam" id="PF01899">
    <property type="entry name" value="MNHE"/>
    <property type="match status" value="1"/>
</dbReference>
<evidence type="ECO:0000256" key="7">
    <source>
        <dbReference type="SAM" id="Phobius"/>
    </source>
</evidence>
<name>A0A246BDM6_9DEIO</name>
<comment type="caution">
    <text evidence="8">The sequence shown here is derived from an EMBL/GenBank/DDBJ whole genome shotgun (WGS) entry which is preliminary data.</text>
</comment>
<dbReference type="EMBL" id="NHMK01000035">
    <property type="protein sequence ID" value="OWL93427.1"/>
    <property type="molecule type" value="Genomic_DNA"/>
</dbReference>
<proteinExistence type="inferred from homology"/>
<comment type="similarity">
    <text evidence="2">Belongs to the CPA3 antiporters (TC 2.A.63) subunit E family.</text>
</comment>
<keyword evidence="3" id="KW-1003">Cell membrane</keyword>
<accession>A0A246BDM6</accession>
<dbReference type="GO" id="GO:0008324">
    <property type="term" value="F:monoatomic cation transmembrane transporter activity"/>
    <property type="evidence" value="ECO:0007669"/>
    <property type="project" value="InterPro"/>
</dbReference>
<evidence type="ECO:0000256" key="6">
    <source>
        <dbReference type="ARBA" id="ARBA00023136"/>
    </source>
</evidence>
<evidence type="ECO:0000313" key="9">
    <source>
        <dbReference type="EMBL" id="OWL93427.1"/>
    </source>
</evidence>
<dbReference type="GO" id="GO:0005886">
    <property type="term" value="C:plasma membrane"/>
    <property type="evidence" value="ECO:0007669"/>
    <property type="project" value="UniProtKB-SubCell"/>
</dbReference>